<evidence type="ECO:0000313" key="1">
    <source>
        <dbReference type="EMBL" id="GHF37273.1"/>
    </source>
</evidence>
<proteinExistence type="predicted"/>
<organism evidence="1 2">
    <name type="scientific">Seohaeicola zhoushanensis</name>
    <dbReference type="NCBI Taxonomy" id="1569283"/>
    <lineage>
        <taxon>Bacteria</taxon>
        <taxon>Pseudomonadati</taxon>
        <taxon>Pseudomonadota</taxon>
        <taxon>Alphaproteobacteria</taxon>
        <taxon>Rhodobacterales</taxon>
        <taxon>Roseobacteraceae</taxon>
        <taxon>Seohaeicola</taxon>
    </lineage>
</organism>
<sequence length="66" mass="7377">MPSKNSSPRLTAETASHIKWLWENTPLNQAQISAYLGAINQGRVSEVVSGQRYTEVAPAEHPEWRS</sequence>
<reference evidence="1" key="2">
    <citation type="submission" date="2020-09" db="EMBL/GenBank/DDBJ databases">
        <authorList>
            <person name="Sun Q."/>
            <person name="Kim S."/>
        </authorList>
    </citation>
    <scope>NUCLEOTIDE SEQUENCE</scope>
    <source>
        <strain evidence="1">KCTC 42650</strain>
    </source>
</reference>
<gene>
    <name evidence="1" type="ORF">GCM10017056_06460</name>
</gene>
<name>A0A8J3GU06_9RHOB</name>
<evidence type="ECO:0000313" key="2">
    <source>
        <dbReference type="Proteomes" id="UP000626220"/>
    </source>
</evidence>
<accession>A0A8J3GU06</accession>
<reference evidence="1" key="1">
    <citation type="journal article" date="2014" name="Int. J. Syst. Evol. Microbiol.">
        <title>Complete genome sequence of Corynebacterium casei LMG S-19264T (=DSM 44701T), isolated from a smear-ripened cheese.</title>
        <authorList>
            <consortium name="US DOE Joint Genome Institute (JGI-PGF)"/>
            <person name="Walter F."/>
            <person name="Albersmeier A."/>
            <person name="Kalinowski J."/>
            <person name="Ruckert C."/>
        </authorList>
    </citation>
    <scope>NUCLEOTIDE SEQUENCE</scope>
    <source>
        <strain evidence="1">KCTC 42650</strain>
    </source>
</reference>
<keyword evidence="2" id="KW-1185">Reference proteome</keyword>
<dbReference type="Proteomes" id="UP000626220">
    <property type="component" value="Unassembled WGS sequence"/>
</dbReference>
<comment type="caution">
    <text evidence="1">The sequence shown here is derived from an EMBL/GenBank/DDBJ whole genome shotgun (WGS) entry which is preliminary data.</text>
</comment>
<protein>
    <submittedName>
        <fullName evidence="1">Uncharacterized protein</fullName>
    </submittedName>
</protein>
<dbReference type="EMBL" id="BNCJ01000001">
    <property type="protein sequence ID" value="GHF37273.1"/>
    <property type="molecule type" value="Genomic_DNA"/>
</dbReference>
<dbReference type="AlphaFoldDB" id="A0A8J3GU06"/>